<feature type="domain" description="ATP-citrate synthase/succinyl-CoA ligase C-terminal" evidence="1">
    <location>
        <begin position="347"/>
        <end position="506"/>
    </location>
</feature>
<dbReference type="PANTHER" id="PTHR11117:SF24">
    <property type="entry name" value="PROTEIN FDRA"/>
    <property type="match status" value="1"/>
</dbReference>
<dbReference type="EMBL" id="MIJZ01000018">
    <property type="protein sequence ID" value="OEG08605.1"/>
    <property type="molecule type" value="Genomic_DNA"/>
</dbReference>
<dbReference type="GO" id="GO:0004775">
    <property type="term" value="F:succinate-CoA ligase (ADP-forming) activity"/>
    <property type="evidence" value="ECO:0007669"/>
    <property type="project" value="TreeGrafter"/>
</dbReference>
<accession>A0A1E5G7M1</accession>
<comment type="caution">
    <text evidence="3">The sequence shown here is derived from an EMBL/GenBank/DDBJ whole genome shotgun (WGS) entry which is preliminary data.</text>
</comment>
<dbReference type="SUPFAM" id="SSF52210">
    <property type="entry name" value="Succinyl-CoA synthetase domains"/>
    <property type="match status" value="1"/>
</dbReference>
<sequence length="516" mass="56148">MTISIKIQPNTYIDSVSLMALSTKANQLPGIDQAIIAMATEMNKEVMKNVGLFTDEIAQAQTSDLIIALEAKEEQDSAELLKQIESLMTEKKEKSTNQITESYTTIETAKKAIPEANLAIISVNGQYAAREARKALNNDLHVMLFSDNVSIEEEIQLKDLAHEKGLLMMGPDCGTAIINNVGLCFANKVRKGSIGIVGASGTGSQEISVRIHDFGEGVSQLIGTGGRDLSEAVGGKMMIDAIDALEADEETKVIVLISKPPAKIVEEKILTRVRKAEKPVVIWFIGNKTRENEEGVYFEKMSKSAALRAVTLAGIDQNSLDVHPLNLPLIDEVREKLNPNQQYIRGLFTGGTLCDEAMFTAKERFSDVYSNIATDQEHLLHFGDASKAHTFIDFGADEFTNGKPHPMIDPSNRIARFTEEAADPTVGVILMDFVLGYGAHPDPVGVMVPVMKAAKEQAAAEGRHLEIIGYVLGTDLDKQNINEQVEKLTSIGATYASSSQNAGLLAREFVVKGVEQ</sequence>
<dbReference type="GO" id="GO:0006099">
    <property type="term" value="P:tricarboxylic acid cycle"/>
    <property type="evidence" value="ECO:0007669"/>
    <property type="project" value="TreeGrafter"/>
</dbReference>
<gene>
    <name evidence="3" type="ORF">BCR21_15935</name>
</gene>
<organism evidence="3 4">
    <name type="scientific">Enterococcus ureasiticus</name>
    <dbReference type="NCBI Taxonomy" id="903984"/>
    <lineage>
        <taxon>Bacteria</taxon>
        <taxon>Bacillati</taxon>
        <taxon>Bacillota</taxon>
        <taxon>Bacilli</taxon>
        <taxon>Lactobacillales</taxon>
        <taxon>Enterococcaceae</taxon>
        <taxon>Enterococcus</taxon>
    </lineage>
</organism>
<dbReference type="InterPro" id="IPR003781">
    <property type="entry name" value="CoA-bd"/>
</dbReference>
<feature type="domain" description="CoA-binding" evidence="2">
    <location>
        <begin position="191"/>
        <end position="285"/>
    </location>
</feature>
<dbReference type="GO" id="GO:0004776">
    <property type="term" value="F:succinate-CoA ligase (GDP-forming) activity"/>
    <property type="evidence" value="ECO:0007669"/>
    <property type="project" value="TreeGrafter"/>
</dbReference>
<dbReference type="InterPro" id="IPR016102">
    <property type="entry name" value="Succinyl-CoA_synth-like"/>
</dbReference>
<dbReference type="AlphaFoldDB" id="A0A1E5G7M1"/>
<dbReference type="Pfam" id="PF02629">
    <property type="entry name" value="CoA_binding"/>
    <property type="match status" value="1"/>
</dbReference>
<keyword evidence="4" id="KW-1185">Reference proteome</keyword>
<evidence type="ECO:0000313" key="3">
    <source>
        <dbReference type="EMBL" id="OEG08605.1"/>
    </source>
</evidence>
<name>A0A1E5G7M1_9ENTE</name>
<dbReference type="GO" id="GO:0005829">
    <property type="term" value="C:cytosol"/>
    <property type="evidence" value="ECO:0007669"/>
    <property type="project" value="TreeGrafter"/>
</dbReference>
<dbReference type="GO" id="GO:0009361">
    <property type="term" value="C:succinate-CoA ligase complex (ADP-forming)"/>
    <property type="evidence" value="ECO:0007669"/>
    <property type="project" value="TreeGrafter"/>
</dbReference>
<dbReference type="STRING" id="903984.BCR21_15935"/>
<evidence type="ECO:0000259" key="1">
    <source>
        <dbReference type="Pfam" id="PF00549"/>
    </source>
</evidence>
<reference evidence="4" key="1">
    <citation type="submission" date="2016-09" db="EMBL/GenBank/DDBJ databases">
        <authorList>
            <person name="Gulvik C.A."/>
        </authorList>
    </citation>
    <scope>NUCLEOTIDE SEQUENCE [LARGE SCALE GENOMIC DNA]</scope>
    <source>
        <strain evidence="4">DSM 23328</strain>
    </source>
</reference>
<dbReference type="RefSeq" id="WP_069647514.1">
    <property type="nucleotide sequence ID" value="NZ_MIJZ01000018.1"/>
</dbReference>
<dbReference type="InterPro" id="IPR005811">
    <property type="entry name" value="SUCC_ACL_C"/>
</dbReference>
<dbReference type="Proteomes" id="UP000094068">
    <property type="component" value="Unassembled WGS sequence"/>
</dbReference>
<dbReference type="NCBIfam" id="NF004760">
    <property type="entry name" value="PRK06091.1"/>
    <property type="match status" value="1"/>
</dbReference>
<protein>
    <submittedName>
        <fullName evidence="3">FdrA family protein</fullName>
    </submittedName>
</protein>
<dbReference type="Gene3D" id="3.40.50.261">
    <property type="entry name" value="Succinyl-CoA synthetase domains"/>
    <property type="match status" value="2"/>
</dbReference>
<dbReference type="OrthoDB" id="6193532at2"/>
<dbReference type="PANTHER" id="PTHR11117">
    <property type="entry name" value="SUCCINYL-COA LIGASE SUBUNIT ALPHA"/>
    <property type="match status" value="1"/>
</dbReference>
<proteinExistence type="predicted"/>
<evidence type="ECO:0000313" key="4">
    <source>
        <dbReference type="Proteomes" id="UP000094068"/>
    </source>
</evidence>
<dbReference type="Pfam" id="PF00549">
    <property type="entry name" value="Ligase_CoA"/>
    <property type="match status" value="1"/>
</dbReference>
<dbReference type="Gene3D" id="3.40.50.720">
    <property type="entry name" value="NAD(P)-binding Rossmann-like Domain"/>
    <property type="match status" value="1"/>
</dbReference>
<evidence type="ECO:0000259" key="2">
    <source>
        <dbReference type="Pfam" id="PF02629"/>
    </source>
</evidence>